<name>A0ABS6Z204_9ACTN</name>
<dbReference type="PANTHER" id="PTHR42776">
    <property type="entry name" value="SERINE PEPTIDASE S9 FAMILY MEMBER"/>
    <property type="match status" value="1"/>
</dbReference>
<dbReference type="RefSeq" id="WP_219665167.1">
    <property type="nucleotide sequence ID" value="NZ_WTFF01000018.1"/>
</dbReference>
<dbReference type="SUPFAM" id="SSF53474">
    <property type="entry name" value="alpha/beta-Hydrolases"/>
    <property type="match status" value="1"/>
</dbReference>
<feature type="domain" description="Peptidase S9 prolyl oligopeptidase catalytic" evidence="3">
    <location>
        <begin position="400"/>
        <end position="540"/>
    </location>
</feature>
<dbReference type="EMBL" id="WTFF01000018">
    <property type="protein sequence ID" value="MBW5481278.1"/>
    <property type="molecule type" value="Genomic_DNA"/>
</dbReference>
<accession>A0ABS6Z204</accession>
<evidence type="ECO:0000313" key="5">
    <source>
        <dbReference type="Proteomes" id="UP000812013"/>
    </source>
</evidence>
<evidence type="ECO:0000256" key="2">
    <source>
        <dbReference type="SAM" id="MobiDB-lite"/>
    </source>
</evidence>
<proteinExistence type="predicted"/>
<reference evidence="4 5" key="1">
    <citation type="submission" date="2019-12" db="EMBL/GenBank/DDBJ databases">
        <title>Genome sequence of Streptomyces bambusae.</title>
        <authorList>
            <person name="Bansal K."/>
            <person name="Choksket S."/>
            <person name="Korpole S."/>
            <person name="Patil P.B."/>
        </authorList>
    </citation>
    <scope>NUCLEOTIDE SEQUENCE [LARGE SCALE GENOMIC DNA]</scope>
    <source>
        <strain evidence="4 5">SK60</strain>
    </source>
</reference>
<dbReference type="Proteomes" id="UP000812013">
    <property type="component" value="Unassembled WGS sequence"/>
</dbReference>
<dbReference type="Pfam" id="PF00326">
    <property type="entry name" value="Peptidase_S9"/>
    <property type="match status" value="1"/>
</dbReference>
<dbReference type="PANTHER" id="PTHR42776:SF28">
    <property type="entry name" value="GLUTAMYL ENDOPEPTIDASE, CHLOROPLASTIC-RELATED"/>
    <property type="match status" value="1"/>
</dbReference>
<dbReference type="InterPro" id="IPR001375">
    <property type="entry name" value="Peptidase_S9_cat"/>
</dbReference>
<keyword evidence="1" id="KW-0378">Hydrolase</keyword>
<dbReference type="Gene3D" id="3.40.50.1820">
    <property type="entry name" value="alpha/beta hydrolase"/>
    <property type="match status" value="1"/>
</dbReference>
<keyword evidence="5" id="KW-1185">Reference proteome</keyword>
<evidence type="ECO:0000313" key="4">
    <source>
        <dbReference type="EMBL" id="MBW5481278.1"/>
    </source>
</evidence>
<feature type="compositionally biased region" description="Pro residues" evidence="2">
    <location>
        <begin position="261"/>
        <end position="274"/>
    </location>
</feature>
<comment type="caution">
    <text evidence="4">The sequence shown here is derived from an EMBL/GenBank/DDBJ whole genome shotgun (WGS) entry which is preliminary data.</text>
</comment>
<evidence type="ECO:0000256" key="1">
    <source>
        <dbReference type="ARBA" id="ARBA00022801"/>
    </source>
</evidence>
<gene>
    <name evidence="4" type="ORF">GPJ59_05125</name>
</gene>
<sequence length="544" mass="57838">MPAELYGVWRRQDTGPDGRTWAELTFPAHPPVAERHPSPVHWRSLVLDPALAGTEPGRARPLRIALHTAQRPDDGWELPVTDVLPTPLAWHPRRPLVAGLSVHEDRSARPWIADLTARTVRHYPDVRAATSLTGPGRPPLAWLTDGRLALLTPDASRPAPADRPRWRAAVYEATGPGFVSFQPGPEELERVAAVRPATLEPGYGAVELLGPLLLVRALDAAPDGSLAIGHAHPSGVGPDEHGLRWATSRLHPSAPGRLVPVPVPLPDAPPPSARPVPSSVRSARRDRRSAARGASAPPPGGARPAVPPPPDAPAAVHSIPTGFAEARLTVLPGRAAGGPALLWIRALRSGEAAPGRPPHFLAAASHRAAVLDLPLHWPDDATPALLNGQITAALSTALRLLRPGTVAVGGHSFGATLALYALAQLPEPAGAVAHSGCYNRTSTPTGFHYERRTLWQAPDVYRAFSALQFADRLDRPVLVVHGADDANPATTPEQAVELYRAVVATGGTARLVLLPQEGHTFRSHEALEAVAGEHQAWLEKLETH</sequence>
<protein>
    <submittedName>
        <fullName evidence="4">Prolyl oligopeptidase family serine peptidase</fullName>
    </submittedName>
</protein>
<feature type="region of interest" description="Disordered" evidence="2">
    <location>
        <begin position="256"/>
        <end position="317"/>
    </location>
</feature>
<organism evidence="4 5">
    <name type="scientific">Streptomyces bambusae</name>
    <dbReference type="NCBI Taxonomy" id="1550616"/>
    <lineage>
        <taxon>Bacteria</taxon>
        <taxon>Bacillati</taxon>
        <taxon>Actinomycetota</taxon>
        <taxon>Actinomycetes</taxon>
        <taxon>Kitasatosporales</taxon>
        <taxon>Streptomycetaceae</taxon>
        <taxon>Streptomyces</taxon>
    </lineage>
</organism>
<dbReference type="InterPro" id="IPR029058">
    <property type="entry name" value="AB_hydrolase_fold"/>
</dbReference>
<evidence type="ECO:0000259" key="3">
    <source>
        <dbReference type="Pfam" id="PF00326"/>
    </source>
</evidence>
<feature type="compositionally biased region" description="Pro residues" evidence="2">
    <location>
        <begin position="296"/>
        <end position="312"/>
    </location>
</feature>